<dbReference type="EMBL" id="JASBNA010000010">
    <property type="protein sequence ID" value="KAK7688527.1"/>
    <property type="molecule type" value="Genomic_DNA"/>
</dbReference>
<dbReference type="InterPro" id="IPR015926">
    <property type="entry name" value="Cytolysin/lectin"/>
</dbReference>
<dbReference type="Gene3D" id="2.60.270.20">
    <property type="entry name" value="Cytolysin/lectin"/>
    <property type="match status" value="1"/>
</dbReference>
<accession>A0AAW0GEX2</accession>
<name>A0AAW0GEX2_9APHY</name>
<dbReference type="Pfam" id="PF07367">
    <property type="entry name" value="FB_lectin"/>
    <property type="match status" value="1"/>
</dbReference>
<reference evidence="2 3" key="1">
    <citation type="submission" date="2022-09" db="EMBL/GenBank/DDBJ databases">
        <authorList>
            <person name="Palmer J.M."/>
        </authorList>
    </citation>
    <scope>NUCLEOTIDE SEQUENCE [LARGE SCALE GENOMIC DNA]</scope>
    <source>
        <strain evidence="2 3">DSM 7382</strain>
    </source>
</reference>
<protein>
    <recommendedName>
        <fullName evidence="4">Lectin</fullName>
    </recommendedName>
</protein>
<evidence type="ECO:0008006" key="4">
    <source>
        <dbReference type="Google" id="ProtNLM"/>
    </source>
</evidence>
<feature type="region of interest" description="Disordered" evidence="1">
    <location>
        <begin position="39"/>
        <end position="75"/>
    </location>
</feature>
<evidence type="ECO:0000313" key="3">
    <source>
        <dbReference type="Proteomes" id="UP001385951"/>
    </source>
</evidence>
<gene>
    <name evidence="2" type="ORF">QCA50_008065</name>
</gene>
<sequence length="234" mass="25945">MKYLFPWFTSFWCIHQPKSITPSIEHKESIDIDEEVMVSQSNSVTDASNASSDTIEADSNPSPIPQHKSQSPEQPYPYRMRFEVSTFAQETYRIDDKGLRDSSIDEWQELPNGSVQLCMDHSGTSGSLIFQGSSSGERFSVAAGIHNYNPWCDILTDLPPEAYADAITVSYYGPRSGRLWDNFKEYSIQSSKGTQLSIVISMAWDGTFVAKVTIASDSSSSAPPSEPAPPYSSQ</sequence>
<dbReference type="InterPro" id="IPR009960">
    <property type="entry name" value="Fruit_body_lectin_fun"/>
</dbReference>
<evidence type="ECO:0000256" key="1">
    <source>
        <dbReference type="SAM" id="MobiDB-lite"/>
    </source>
</evidence>
<dbReference type="AlphaFoldDB" id="A0AAW0GEX2"/>
<dbReference type="SUPFAM" id="SSF63724">
    <property type="entry name" value="Cytolysin/lectin"/>
    <property type="match status" value="1"/>
</dbReference>
<feature type="compositionally biased region" description="Polar residues" evidence="1">
    <location>
        <begin position="39"/>
        <end position="73"/>
    </location>
</feature>
<evidence type="ECO:0000313" key="2">
    <source>
        <dbReference type="EMBL" id="KAK7688527.1"/>
    </source>
</evidence>
<comment type="caution">
    <text evidence="2">The sequence shown here is derived from an EMBL/GenBank/DDBJ whole genome shotgun (WGS) entry which is preliminary data.</text>
</comment>
<organism evidence="2 3">
    <name type="scientific">Cerrena zonata</name>
    <dbReference type="NCBI Taxonomy" id="2478898"/>
    <lineage>
        <taxon>Eukaryota</taxon>
        <taxon>Fungi</taxon>
        <taxon>Dikarya</taxon>
        <taxon>Basidiomycota</taxon>
        <taxon>Agaricomycotina</taxon>
        <taxon>Agaricomycetes</taxon>
        <taxon>Polyporales</taxon>
        <taxon>Cerrenaceae</taxon>
        <taxon>Cerrena</taxon>
    </lineage>
</organism>
<proteinExistence type="predicted"/>
<dbReference type="Proteomes" id="UP001385951">
    <property type="component" value="Unassembled WGS sequence"/>
</dbReference>
<keyword evidence="3" id="KW-1185">Reference proteome</keyword>